<evidence type="ECO:0000313" key="2">
    <source>
        <dbReference type="EMBL" id="RHX83938.1"/>
    </source>
</evidence>
<accession>A0A396YRB8</accession>
<dbReference type="EMBL" id="QHCT01000015">
    <property type="protein sequence ID" value="RHX83938.1"/>
    <property type="molecule type" value="Genomic_DNA"/>
</dbReference>
<evidence type="ECO:0008006" key="4">
    <source>
        <dbReference type="Google" id="ProtNLM"/>
    </source>
</evidence>
<dbReference type="Pfam" id="PF07600">
    <property type="entry name" value="DUF1564"/>
    <property type="match status" value="1"/>
</dbReference>
<name>A0A396YRB8_9LEPT</name>
<feature type="region of interest" description="Disordered" evidence="1">
    <location>
        <begin position="1"/>
        <end position="30"/>
    </location>
</feature>
<dbReference type="AlphaFoldDB" id="A0A396YRB8"/>
<evidence type="ECO:0000313" key="3">
    <source>
        <dbReference type="Proteomes" id="UP000265798"/>
    </source>
</evidence>
<dbReference type="Proteomes" id="UP000265798">
    <property type="component" value="Unassembled WGS sequence"/>
</dbReference>
<feature type="compositionally biased region" description="Polar residues" evidence="1">
    <location>
        <begin position="7"/>
        <end position="16"/>
    </location>
</feature>
<reference evidence="3" key="1">
    <citation type="submission" date="2018-05" db="EMBL/GenBank/DDBJ databases">
        <title>Leptospira yasudae sp. nov. and Leptospira stimsonii sp. nov., two pathogenic species of the genus Leptospira isolated from environmental sources.</title>
        <authorList>
            <person name="Casanovas-Massana A."/>
            <person name="Hamond C."/>
            <person name="Santos L.A."/>
            <person name="Hacker K.P."/>
            <person name="Balassiano I."/>
            <person name="Medeiros M.A."/>
            <person name="Reis M.G."/>
            <person name="Ko A.I."/>
            <person name="Wunder E.A."/>
        </authorList>
    </citation>
    <scope>NUCLEOTIDE SEQUENCE [LARGE SCALE GENOMIC DNA]</scope>
    <source>
        <strain evidence="3">Yale</strain>
    </source>
</reference>
<organism evidence="2 3">
    <name type="scientific">Leptospira stimsonii</name>
    <dbReference type="NCBI Taxonomy" id="2202203"/>
    <lineage>
        <taxon>Bacteria</taxon>
        <taxon>Pseudomonadati</taxon>
        <taxon>Spirochaetota</taxon>
        <taxon>Spirochaetia</taxon>
        <taxon>Leptospirales</taxon>
        <taxon>Leptospiraceae</taxon>
        <taxon>Leptospira</taxon>
    </lineage>
</organism>
<dbReference type="InterPro" id="IPR011458">
    <property type="entry name" value="DUF1564"/>
</dbReference>
<sequence length="214" mass="24932">MKKHNFFSENRSSSKLLGTGIGMRTKKEKQPVRHLRLLKPHRLSKNLSIEKDFTVSKSGGDTKKIGSPSDLNVPEELIPYLEKRIQKAGSLRILLNQCLRRKTFLGLIQFHFPRKKIGYQKQKLQLVRFSFRPFEEDWIELKRLSFFHGISMCRMFVKLLEMEFVPPNSNRLRLPEFAEEKIPSPTVPLISTDQHIQAEDLSILQEGEFIQIAS</sequence>
<comment type="caution">
    <text evidence="2">The sequence shown here is derived from an EMBL/GenBank/DDBJ whole genome shotgun (WGS) entry which is preliminary data.</text>
</comment>
<gene>
    <name evidence="2" type="ORF">DLM75_23270</name>
</gene>
<protein>
    <recommendedName>
        <fullName evidence="4">DUF1564 domain-containing protein</fullName>
    </recommendedName>
</protein>
<evidence type="ECO:0000256" key="1">
    <source>
        <dbReference type="SAM" id="MobiDB-lite"/>
    </source>
</evidence>
<proteinExistence type="predicted"/>